<gene>
    <name evidence="1" type="ORF">EWM64_g4350</name>
</gene>
<name>A0A4Y9ZZN7_9AGAM</name>
<proteinExistence type="predicted"/>
<protein>
    <submittedName>
        <fullName evidence="1">Uncharacterized protein</fullName>
    </submittedName>
</protein>
<sequence length="372" mass="42045">MELSPEIIYLITGYVPDKVDLCSLCQVSRNFRAAAERVLYSTLALTNPVQTRDACRMLADSPRLSNVILSLSITLEQESDASDEPSIPPDYWDSISQCLRMTTRLRSLNINVENGDGLKKSWILNGVTFQLQIFRWDLAWDADLVTFLISQSRLVDLYIADFNDDLPENELITSNSLRQASTLPMLSSLECTFSEAVGILVPGRPVTHVKSCFSRSEQNEKRAEMAVLMSNLRLATKPLRSLNISDGSYRGDFSLEFLTNIVTAFTPAVELRYLGALALPVDGDERLRFYGQLRRLRHLQCVEFDLSEWDPAPTMPAALRALARELHLYCASIDTVVFIYEFEPFVVKASGGIWSLEDPMTAEPANLWKEWR</sequence>
<dbReference type="EMBL" id="SFCI01000462">
    <property type="protein sequence ID" value="TFY79664.1"/>
    <property type="molecule type" value="Genomic_DNA"/>
</dbReference>
<organism evidence="1 2">
    <name type="scientific">Hericium alpestre</name>
    <dbReference type="NCBI Taxonomy" id="135208"/>
    <lineage>
        <taxon>Eukaryota</taxon>
        <taxon>Fungi</taxon>
        <taxon>Dikarya</taxon>
        <taxon>Basidiomycota</taxon>
        <taxon>Agaricomycotina</taxon>
        <taxon>Agaricomycetes</taxon>
        <taxon>Russulales</taxon>
        <taxon>Hericiaceae</taxon>
        <taxon>Hericium</taxon>
    </lineage>
</organism>
<evidence type="ECO:0000313" key="1">
    <source>
        <dbReference type="EMBL" id="TFY79664.1"/>
    </source>
</evidence>
<reference evidence="1 2" key="1">
    <citation type="submission" date="2019-02" db="EMBL/GenBank/DDBJ databases">
        <title>Genome sequencing of the rare red list fungi Hericium alpestre (H. flagellum).</title>
        <authorList>
            <person name="Buettner E."/>
            <person name="Kellner H."/>
        </authorList>
    </citation>
    <scope>NUCLEOTIDE SEQUENCE [LARGE SCALE GENOMIC DNA]</scope>
    <source>
        <strain evidence="1 2">DSM 108284</strain>
    </source>
</reference>
<evidence type="ECO:0000313" key="2">
    <source>
        <dbReference type="Proteomes" id="UP000298061"/>
    </source>
</evidence>
<dbReference type="CDD" id="cd09917">
    <property type="entry name" value="F-box_SF"/>
    <property type="match status" value="1"/>
</dbReference>
<dbReference type="Proteomes" id="UP000298061">
    <property type="component" value="Unassembled WGS sequence"/>
</dbReference>
<comment type="caution">
    <text evidence="1">The sequence shown here is derived from an EMBL/GenBank/DDBJ whole genome shotgun (WGS) entry which is preliminary data.</text>
</comment>
<dbReference type="AlphaFoldDB" id="A0A4Y9ZZN7"/>
<keyword evidence="2" id="KW-1185">Reference proteome</keyword>
<accession>A0A4Y9ZZN7</accession>
<dbReference type="OrthoDB" id="3188866at2759"/>